<dbReference type="RefSeq" id="WP_158631868.1">
    <property type="nucleotide sequence ID" value="NZ_JAVKZF010000001.1"/>
</dbReference>
<feature type="domain" description="Lnb N-terminal periplasmic" evidence="2">
    <location>
        <begin position="126"/>
        <end position="260"/>
    </location>
</feature>
<keyword evidence="4" id="KW-1185">Reference proteome</keyword>
<organism evidence="3 4">
    <name type="scientific">Chroococcidiopsis cubana SAG 39.79</name>
    <dbReference type="NCBI Taxonomy" id="388085"/>
    <lineage>
        <taxon>Bacteria</taxon>
        <taxon>Bacillati</taxon>
        <taxon>Cyanobacteriota</taxon>
        <taxon>Cyanophyceae</taxon>
        <taxon>Chroococcidiopsidales</taxon>
        <taxon>Chroococcidiopsidaceae</taxon>
        <taxon>Chroococcidiopsis</taxon>
    </lineage>
</organism>
<dbReference type="EMBL" id="RSCK01000065">
    <property type="protein sequence ID" value="RUT06872.1"/>
    <property type="molecule type" value="Genomic_DNA"/>
</dbReference>
<sequence>MLRLRQTVGKMLALTTMPLLTITSSAIAVDSPAFPDPKNSCICDPQDPFDPQAQMPSGPFKGVCVNSCEQRTAKILSPIQAAPYNPKPGTIAIANVSHKGKFWVAQVPVNGVQDAIYQIEQMFNSCPLCHSQLRFRFKPGSEVILVPQSLSESPTEVRLSDLVYSIEATGTPGAGFNPAGALANLFGLSFRLVSLEDRAQRMIIVDKHKVEQIRLALRPEEKQKLLKNAMLQADRSGMKFMYSFYDRNCTTELFKVIDSSVSYGGSRKKPNASKEPFFYFPTGTFMSKILQKNKLNIENILTRSQQPEIQKVNQLLRQTKHPREALRERGLNNNTSKMISLNDEIKKGLLK</sequence>
<dbReference type="Pfam" id="PF13387">
    <property type="entry name" value="Lnb_N"/>
    <property type="match status" value="1"/>
</dbReference>
<evidence type="ECO:0000259" key="2">
    <source>
        <dbReference type="Pfam" id="PF13387"/>
    </source>
</evidence>
<evidence type="ECO:0000313" key="4">
    <source>
        <dbReference type="Proteomes" id="UP000282574"/>
    </source>
</evidence>
<evidence type="ECO:0000313" key="3">
    <source>
        <dbReference type="EMBL" id="RUT06872.1"/>
    </source>
</evidence>
<keyword evidence="1" id="KW-0732">Signal</keyword>
<comment type="caution">
    <text evidence="3">The sequence shown here is derived from an EMBL/GenBank/DDBJ whole genome shotgun (WGS) entry which is preliminary data.</text>
</comment>
<name>A0AB37UDU1_9CYAN</name>
<accession>A0AB37UDU1</accession>
<dbReference type="AlphaFoldDB" id="A0AB37UDU1"/>
<feature type="signal peptide" evidence="1">
    <location>
        <begin position="1"/>
        <end position="28"/>
    </location>
</feature>
<dbReference type="Proteomes" id="UP000282574">
    <property type="component" value="Unassembled WGS sequence"/>
</dbReference>
<dbReference type="InterPro" id="IPR025178">
    <property type="entry name" value="Lnb_N"/>
</dbReference>
<evidence type="ECO:0000256" key="1">
    <source>
        <dbReference type="SAM" id="SignalP"/>
    </source>
</evidence>
<gene>
    <name evidence="3" type="ORF">DSM107010_51910</name>
</gene>
<reference evidence="3 4" key="1">
    <citation type="journal article" date="2019" name="Genome Biol. Evol.">
        <title>Day and night: Metabolic profiles and evolutionary relationships of six axenic non-marine cyanobacteria.</title>
        <authorList>
            <person name="Will S.E."/>
            <person name="Henke P."/>
            <person name="Boedeker C."/>
            <person name="Huang S."/>
            <person name="Brinkmann H."/>
            <person name="Rohde M."/>
            <person name="Jarek M."/>
            <person name="Friedl T."/>
            <person name="Seufert S."/>
            <person name="Schumacher M."/>
            <person name="Overmann J."/>
            <person name="Neumann-Schaal M."/>
            <person name="Petersen J."/>
        </authorList>
    </citation>
    <scope>NUCLEOTIDE SEQUENCE [LARGE SCALE GENOMIC DNA]</scope>
    <source>
        <strain evidence="3 4">SAG 39.79</strain>
    </source>
</reference>
<feature type="chain" id="PRO_5044231084" description="Lnb N-terminal periplasmic domain-containing protein" evidence="1">
    <location>
        <begin position="29"/>
        <end position="351"/>
    </location>
</feature>
<proteinExistence type="predicted"/>
<protein>
    <recommendedName>
        <fullName evidence="2">Lnb N-terminal periplasmic domain-containing protein</fullName>
    </recommendedName>
</protein>